<dbReference type="Proteomes" id="UP000824225">
    <property type="component" value="Unassembled WGS sequence"/>
</dbReference>
<dbReference type="FunFam" id="3.40.50.300:FF:000076">
    <property type="entry name" value="Replicative DNA helicase"/>
    <property type="match status" value="1"/>
</dbReference>
<evidence type="ECO:0000256" key="2">
    <source>
        <dbReference type="ARBA" id="ARBA00022515"/>
    </source>
</evidence>
<dbReference type="AlphaFoldDB" id="A0A9D2HAK2"/>
<dbReference type="GO" id="GO:0042802">
    <property type="term" value="F:identical protein binding"/>
    <property type="evidence" value="ECO:0007669"/>
    <property type="project" value="UniProtKB-ARBA"/>
</dbReference>
<dbReference type="Gene3D" id="3.40.50.300">
    <property type="entry name" value="P-loop containing nucleotide triphosphate hydrolases"/>
    <property type="match status" value="1"/>
</dbReference>
<evidence type="ECO:0000256" key="3">
    <source>
        <dbReference type="ARBA" id="ARBA00022705"/>
    </source>
</evidence>
<evidence type="ECO:0000313" key="17">
    <source>
        <dbReference type="Proteomes" id="UP000824225"/>
    </source>
</evidence>
<evidence type="ECO:0000256" key="5">
    <source>
        <dbReference type="ARBA" id="ARBA00022801"/>
    </source>
</evidence>
<sequence>MAPKNESDAAAPSRSGGSQPKGNRAERARDDLLRRVPPHSVEAEQAVLSGVFLRPDLLHEIVDQISDTDFYMPAHRLIFGAFLDLYGRGVPVDEVTVFDWLRDHEQLETVGGAVYLAELSRAVVSGANAAHWARIVRDKSMQRALIDASAEIIANCYDSTKDVPVLLDESEKSIFSISERANSKTFASSSDLVRTVFEELTARYNNKNVTTGVATGYLRLDQLTAGLQPSDLIIIAARPSMGKTAFALNLAIRSALTAGVTVAIFSLEMSKESLMDRMLCAWGRVDLSRVRKGFLEDEDWAKLSAAADDLARAKIFIDDTAGLSPLALRARCRRLKSEHGLGLVMVDYLQLMHSTRNESRELEISDISRNLKALAKEMKVPVIALSQLNRKVEERTDKRPVLSDLRESGAIEQDADLIMFIHREDAYNKKGDKPKTGIAEIIIGKHRNGPTGVVELAYRPQYTAFDDLETSYTAPSETQGV</sequence>
<dbReference type="InterPro" id="IPR036185">
    <property type="entry name" value="DNA_heli_DnaB-like_N_sf"/>
</dbReference>
<evidence type="ECO:0000313" key="16">
    <source>
        <dbReference type="EMBL" id="HJA07618.1"/>
    </source>
</evidence>
<evidence type="ECO:0000256" key="1">
    <source>
        <dbReference type="ARBA" id="ARBA00008428"/>
    </source>
</evidence>
<comment type="catalytic activity">
    <reaction evidence="11 13">
        <text>ATP + H2O = ADP + phosphate + H(+)</text>
        <dbReference type="Rhea" id="RHEA:13065"/>
        <dbReference type="ChEBI" id="CHEBI:15377"/>
        <dbReference type="ChEBI" id="CHEBI:15378"/>
        <dbReference type="ChEBI" id="CHEBI:30616"/>
        <dbReference type="ChEBI" id="CHEBI:43474"/>
        <dbReference type="ChEBI" id="CHEBI:456216"/>
        <dbReference type="EC" id="5.6.2.3"/>
    </reaction>
</comment>
<dbReference type="GO" id="GO:0005524">
    <property type="term" value="F:ATP binding"/>
    <property type="evidence" value="ECO:0007669"/>
    <property type="project" value="UniProtKB-UniRule"/>
</dbReference>
<feature type="domain" description="SF4 helicase" evidence="15">
    <location>
        <begin position="206"/>
        <end position="472"/>
    </location>
</feature>
<reference evidence="16" key="2">
    <citation type="submission" date="2021-04" db="EMBL/GenBank/DDBJ databases">
        <authorList>
            <person name="Gilroy R."/>
        </authorList>
    </citation>
    <scope>NUCLEOTIDE SEQUENCE</scope>
    <source>
        <strain evidence="16">CHK186-16707</strain>
    </source>
</reference>
<dbReference type="CDD" id="cd00984">
    <property type="entry name" value="DnaB_C"/>
    <property type="match status" value="1"/>
</dbReference>
<dbReference type="FunFam" id="1.10.860.10:FF:000001">
    <property type="entry name" value="Replicative DNA helicase"/>
    <property type="match status" value="1"/>
</dbReference>
<dbReference type="Pfam" id="PF03796">
    <property type="entry name" value="DnaB_C"/>
    <property type="match status" value="1"/>
</dbReference>
<keyword evidence="2 13" id="KW-0639">Primosome</keyword>
<dbReference type="NCBIfam" id="NF004384">
    <property type="entry name" value="PRK05748.1"/>
    <property type="match status" value="1"/>
</dbReference>
<comment type="similarity">
    <text evidence="1 13">Belongs to the helicase family. DnaB subfamily.</text>
</comment>
<keyword evidence="5 13" id="KW-0378">Hydrolase</keyword>
<gene>
    <name evidence="16" type="primary">dnaB</name>
    <name evidence="16" type="ORF">H9962_00285</name>
</gene>
<dbReference type="GO" id="GO:0043139">
    <property type="term" value="F:5'-3' DNA helicase activity"/>
    <property type="evidence" value="ECO:0007669"/>
    <property type="project" value="UniProtKB-EC"/>
</dbReference>
<keyword evidence="9" id="KW-0413">Isomerase</keyword>
<dbReference type="Pfam" id="PF00772">
    <property type="entry name" value="DnaB"/>
    <property type="match status" value="1"/>
</dbReference>
<reference evidence="16" key="1">
    <citation type="journal article" date="2021" name="PeerJ">
        <title>Extensive microbial diversity within the chicken gut microbiome revealed by metagenomics and culture.</title>
        <authorList>
            <person name="Gilroy R."/>
            <person name="Ravi A."/>
            <person name="Getino M."/>
            <person name="Pursley I."/>
            <person name="Horton D.L."/>
            <person name="Alikhan N.F."/>
            <person name="Baker D."/>
            <person name="Gharbi K."/>
            <person name="Hall N."/>
            <person name="Watson M."/>
            <person name="Adriaenssens E.M."/>
            <person name="Foster-Nyarko E."/>
            <person name="Jarju S."/>
            <person name="Secka A."/>
            <person name="Antonio M."/>
            <person name="Oren A."/>
            <person name="Chaudhuri R.R."/>
            <person name="La Ragione R."/>
            <person name="Hildebrand F."/>
            <person name="Pallen M.J."/>
        </authorList>
    </citation>
    <scope>NUCLEOTIDE SEQUENCE</scope>
    <source>
        <strain evidence="16">CHK186-16707</strain>
    </source>
</reference>
<evidence type="ECO:0000256" key="6">
    <source>
        <dbReference type="ARBA" id="ARBA00022806"/>
    </source>
</evidence>
<evidence type="ECO:0000256" key="11">
    <source>
        <dbReference type="ARBA" id="ARBA00048954"/>
    </source>
</evidence>
<dbReference type="EMBL" id="DXAN01000001">
    <property type="protein sequence ID" value="HJA07618.1"/>
    <property type="molecule type" value="Genomic_DNA"/>
</dbReference>
<dbReference type="InterPro" id="IPR007692">
    <property type="entry name" value="DNA_helicase_DnaB"/>
</dbReference>
<dbReference type="SUPFAM" id="SSF48024">
    <property type="entry name" value="N-terminal domain of DnaB helicase"/>
    <property type="match status" value="1"/>
</dbReference>
<dbReference type="InterPro" id="IPR016136">
    <property type="entry name" value="DNA_helicase_N/primase_C"/>
</dbReference>
<evidence type="ECO:0000256" key="12">
    <source>
        <dbReference type="NCBIfam" id="TIGR00665"/>
    </source>
</evidence>
<dbReference type="GO" id="GO:0016787">
    <property type="term" value="F:hydrolase activity"/>
    <property type="evidence" value="ECO:0007669"/>
    <property type="project" value="UniProtKB-KW"/>
</dbReference>
<accession>A0A9D2HAK2</accession>
<dbReference type="SUPFAM" id="SSF52540">
    <property type="entry name" value="P-loop containing nucleoside triphosphate hydrolases"/>
    <property type="match status" value="1"/>
</dbReference>
<dbReference type="Gene3D" id="1.10.860.10">
    <property type="entry name" value="DNAb Helicase, Chain A"/>
    <property type="match status" value="1"/>
</dbReference>
<name>A0A9D2HAK2_9BACT</name>
<keyword evidence="7 13" id="KW-0067">ATP-binding</keyword>
<dbReference type="NCBIfam" id="TIGR00665">
    <property type="entry name" value="DnaB"/>
    <property type="match status" value="1"/>
</dbReference>
<dbReference type="GO" id="GO:0005829">
    <property type="term" value="C:cytosol"/>
    <property type="evidence" value="ECO:0007669"/>
    <property type="project" value="TreeGrafter"/>
</dbReference>
<protein>
    <recommendedName>
        <fullName evidence="12 13">Replicative DNA helicase</fullName>
        <ecNumber evidence="12 13">5.6.2.3</ecNumber>
    </recommendedName>
</protein>
<dbReference type="PANTHER" id="PTHR30153">
    <property type="entry name" value="REPLICATIVE DNA HELICASE DNAB"/>
    <property type="match status" value="1"/>
</dbReference>
<keyword evidence="3 13" id="KW-0235">DNA replication</keyword>
<evidence type="ECO:0000256" key="14">
    <source>
        <dbReference type="SAM" id="MobiDB-lite"/>
    </source>
</evidence>
<dbReference type="InterPro" id="IPR007693">
    <property type="entry name" value="DNA_helicase_DnaB-like_N"/>
</dbReference>
<evidence type="ECO:0000256" key="10">
    <source>
        <dbReference type="ARBA" id="ARBA00044932"/>
    </source>
</evidence>
<keyword evidence="4 13" id="KW-0547">Nucleotide-binding</keyword>
<proteinExistence type="inferred from homology"/>
<evidence type="ECO:0000259" key="15">
    <source>
        <dbReference type="PROSITE" id="PS51199"/>
    </source>
</evidence>
<evidence type="ECO:0000256" key="8">
    <source>
        <dbReference type="ARBA" id="ARBA00023125"/>
    </source>
</evidence>
<organism evidence="16 17">
    <name type="scientific">Candidatus Mailhella merdigallinarum</name>
    <dbReference type="NCBI Taxonomy" id="2838658"/>
    <lineage>
        <taxon>Bacteria</taxon>
        <taxon>Pseudomonadati</taxon>
        <taxon>Thermodesulfobacteriota</taxon>
        <taxon>Desulfovibrionia</taxon>
        <taxon>Desulfovibrionales</taxon>
        <taxon>Desulfovibrionaceae</taxon>
        <taxon>Mailhella</taxon>
    </lineage>
</organism>
<dbReference type="EC" id="5.6.2.3" evidence="12 13"/>
<dbReference type="InterPro" id="IPR027417">
    <property type="entry name" value="P-loop_NTPase"/>
</dbReference>
<dbReference type="PROSITE" id="PS51199">
    <property type="entry name" value="SF4_HELICASE"/>
    <property type="match status" value="1"/>
</dbReference>
<dbReference type="PANTHER" id="PTHR30153:SF2">
    <property type="entry name" value="REPLICATIVE DNA HELICASE"/>
    <property type="match status" value="1"/>
</dbReference>
<evidence type="ECO:0000256" key="9">
    <source>
        <dbReference type="ARBA" id="ARBA00023235"/>
    </source>
</evidence>
<keyword evidence="6 13" id="KW-0347">Helicase</keyword>
<dbReference type="GO" id="GO:0006269">
    <property type="term" value="P:DNA replication, synthesis of primer"/>
    <property type="evidence" value="ECO:0007669"/>
    <property type="project" value="UniProtKB-UniRule"/>
</dbReference>
<dbReference type="GO" id="GO:1990077">
    <property type="term" value="C:primosome complex"/>
    <property type="evidence" value="ECO:0007669"/>
    <property type="project" value="UniProtKB-UniRule"/>
</dbReference>
<feature type="region of interest" description="Disordered" evidence="14">
    <location>
        <begin position="1"/>
        <end position="28"/>
    </location>
</feature>
<evidence type="ECO:0000256" key="7">
    <source>
        <dbReference type="ARBA" id="ARBA00022840"/>
    </source>
</evidence>
<keyword evidence="8 13" id="KW-0238">DNA-binding</keyword>
<dbReference type="GO" id="GO:0003677">
    <property type="term" value="F:DNA binding"/>
    <property type="evidence" value="ECO:0007669"/>
    <property type="project" value="UniProtKB-UniRule"/>
</dbReference>
<evidence type="ECO:0000256" key="13">
    <source>
        <dbReference type="RuleBase" id="RU362085"/>
    </source>
</evidence>
<comment type="caution">
    <text evidence="16">The sequence shown here is derived from an EMBL/GenBank/DDBJ whole genome shotgun (WGS) entry which is preliminary data.</text>
</comment>
<dbReference type="InterPro" id="IPR007694">
    <property type="entry name" value="DNA_helicase_DnaB-like_C"/>
</dbReference>
<evidence type="ECO:0000256" key="4">
    <source>
        <dbReference type="ARBA" id="ARBA00022741"/>
    </source>
</evidence>
<comment type="function">
    <text evidence="10 13">The main replicative DNA helicase, it participates in initiation and elongation during chromosome replication. Travels ahead of the DNA replisome, separating dsDNA into templates for DNA synthesis. A processive ATP-dependent 5'-3' DNA helicase it has DNA-dependent ATPase activity.</text>
</comment>